<protein>
    <recommendedName>
        <fullName evidence="3">Transposase</fullName>
    </recommendedName>
</protein>
<name>A0AAV4RIR7_CAEEX</name>
<keyword evidence="2" id="KW-1185">Reference proteome</keyword>
<proteinExistence type="predicted"/>
<dbReference type="AlphaFoldDB" id="A0AAV4RIR7"/>
<comment type="caution">
    <text evidence="1">The sequence shown here is derived from an EMBL/GenBank/DDBJ whole genome shotgun (WGS) entry which is preliminary data.</text>
</comment>
<dbReference type="EMBL" id="BPLR01008067">
    <property type="protein sequence ID" value="GIY21904.1"/>
    <property type="molecule type" value="Genomic_DNA"/>
</dbReference>
<reference evidence="1 2" key="1">
    <citation type="submission" date="2021-06" db="EMBL/GenBank/DDBJ databases">
        <title>Caerostris extrusa draft genome.</title>
        <authorList>
            <person name="Kono N."/>
            <person name="Arakawa K."/>
        </authorList>
    </citation>
    <scope>NUCLEOTIDE SEQUENCE [LARGE SCALE GENOMIC DNA]</scope>
</reference>
<accession>A0AAV4RIR7</accession>
<gene>
    <name evidence="1" type="ORF">CEXT_206341</name>
</gene>
<evidence type="ECO:0008006" key="3">
    <source>
        <dbReference type="Google" id="ProtNLM"/>
    </source>
</evidence>
<dbReference type="Proteomes" id="UP001054945">
    <property type="component" value="Unassembled WGS sequence"/>
</dbReference>
<evidence type="ECO:0000313" key="1">
    <source>
        <dbReference type="EMBL" id="GIY21904.1"/>
    </source>
</evidence>
<sequence>MRYSLHNIQFTRKSANAAEEFISSLSKIIVDREYSPSQIFNVDETGLFWEKCSNPTFYRRKNQLLLGINLPKTDRHCF</sequence>
<organism evidence="1 2">
    <name type="scientific">Caerostris extrusa</name>
    <name type="common">Bark spider</name>
    <name type="synonym">Caerostris bankana</name>
    <dbReference type="NCBI Taxonomy" id="172846"/>
    <lineage>
        <taxon>Eukaryota</taxon>
        <taxon>Metazoa</taxon>
        <taxon>Ecdysozoa</taxon>
        <taxon>Arthropoda</taxon>
        <taxon>Chelicerata</taxon>
        <taxon>Arachnida</taxon>
        <taxon>Araneae</taxon>
        <taxon>Araneomorphae</taxon>
        <taxon>Entelegynae</taxon>
        <taxon>Araneoidea</taxon>
        <taxon>Araneidae</taxon>
        <taxon>Caerostris</taxon>
    </lineage>
</organism>
<evidence type="ECO:0000313" key="2">
    <source>
        <dbReference type="Proteomes" id="UP001054945"/>
    </source>
</evidence>